<keyword evidence="1" id="KW-0238">DNA-binding</keyword>
<feature type="region of interest" description="Disordered" evidence="3">
    <location>
        <begin position="253"/>
        <end position="272"/>
    </location>
</feature>
<dbReference type="PRINTS" id="PR00044">
    <property type="entry name" value="LEUZIPPRMYC"/>
</dbReference>
<evidence type="ECO:0000313" key="6">
    <source>
        <dbReference type="Proteomes" id="UP000299102"/>
    </source>
</evidence>
<dbReference type="GO" id="GO:0046983">
    <property type="term" value="F:protein dimerization activity"/>
    <property type="evidence" value="ECO:0007669"/>
    <property type="project" value="InterPro"/>
</dbReference>
<gene>
    <name evidence="5" type="primary">Myc</name>
    <name evidence="5" type="ORF">EVAR_82827_1</name>
</gene>
<evidence type="ECO:0000256" key="1">
    <source>
        <dbReference type="ARBA" id="ARBA00023125"/>
    </source>
</evidence>
<dbReference type="AlphaFoldDB" id="A0A4C1V361"/>
<dbReference type="InterPro" id="IPR050433">
    <property type="entry name" value="Myc_transcription_factors"/>
</dbReference>
<keyword evidence="6" id="KW-1185">Reference proteome</keyword>
<evidence type="ECO:0000259" key="4">
    <source>
        <dbReference type="PROSITE" id="PS50888"/>
    </source>
</evidence>
<dbReference type="OrthoDB" id="5964374at2759"/>
<dbReference type="PANTHER" id="PTHR45851">
    <property type="entry name" value="MYC PROTO-ONCOGENE"/>
    <property type="match status" value="1"/>
</dbReference>
<keyword evidence="2" id="KW-0175">Coiled coil</keyword>
<dbReference type="InterPro" id="IPR036638">
    <property type="entry name" value="HLH_DNA-bd_sf"/>
</dbReference>
<dbReference type="STRING" id="151549.A0A4C1V361"/>
<dbReference type="Proteomes" id="UP000299102">
    <property type="component" value="Unassembled WGS sequence"/>
</dbReference>
<organism evidence="5 6">
    <name type="scientific">Eumeta variegata</name>
    <name type="common">Bagworm moth</name>
    <name type="synonym">Eumeta japonica</name>
    <dbReference type="NCBI Taxonomy" id="151549"/>
    <lineage>
        <taxon>Eukaryota</taxon>
        <taxon>Metazoa</taxon>
        <taxon>Ecdysozoa</taxon>
        <taxon>Arthropoda</taxon>
        <taxon>Hexapoda</taxon>
        <taxon>Insecta</taxon>
        <taxon>Pterygota</taxon>
        <taxon>Neoptera</taxon>
        <taxon>Endopterygota</taxon>
        <taxon>Lepidoptera</taxon>
        <taxon>Glossata</taxon>
        <taxon>Ditrysia</taxon>
        <taxon>Tineoidea</taxon>
        <taxon>Psychidae</taxon>
        <taxon>Oiketicinae</taxon>
        <taxon>Eumeta</taxon>
    </lineage>
</organism>
<feature type="domain" description="BHLH" evidence="4">
    <location>
        <begin position="169"/>
        <end position="221"/>
    </location>
</feature>
<feature type="compositionally biased region" description="Basic and acidic residues" evidence="3">
    <location>
        <begin position="167"/>
        <end position="176"/>
    </location>
</feature>
<evidence type="ECO:0000256" key="2">
    <source>
        <dbReference type="SAM" id="Coils"/>
    </source>
</evidence>
<comment type="caution">
    <text evidence="5">The sequence shown here is derived from an EMBL/GenBank/DDBJ whole genome shotgun (WGS) entry which is preliminary data.</text>
</comment>
<feature type="compositionally biased region" description="Basic residues" evidence="3">
    <location>
        <begin position="141"/>
        <end position="154"/>
    </location>
</feature>
<dbReference type="GO" id="GO:0003700">
    <property type="term" value="F:DNA-binding transcription factor activity"/>
    <property type="evidence" value="ECO:0007669"/>
    <property type="project" value="InterPro"/>
</dbReference>
<dbReference type="InterPro" id="IPR002418">
    <property type="entry name" value="Tscrpt_reg_Myc"/>
</dbReference>
<feature type="compositionally biased region" description="Polar residues" evidence="3">
    <location>
        <begin position="108"/>
        <end position="117"/>
    </location>
</feature>
<proteinExistence type="predicted"/>
<dbReference type="EMBL" id="BGZK01000268">
    <property type="protein sequence ID" value="GBP32989.1"/>
    <property type="molecule type" value="Genomic_DNA"/>
</dbReference>
<sequence length="272" mass="30505">MATDAAVVRRRVNGRLLPNPHPLAHGPSPHWPLAPGAGGRSPPRRDATSTRRSRRGVYLSERVFIVAEEEIDVVSISEKSGQMNVSTRTESLPRVPSALDRHNIQRTVASAITSRRVPTTPPRKRMPPSAAASAAPAYSPTRKRTRGPGRRPRRSSPDTDSDPDVPDLEKRSLHNDMERMRRIGLKNLFDQLKEQIPATRDKERAPKVVILREAASLCRRLQAEEREREALRRHQTRLLAKLKKLRSIHAAARSHAHPVHATHHAAPTVWAH</sequence>
<accession>A0A4C1V361</accession>
<dbReference type="InterPro" id="IPR011598">
    <property type="entry name" value="bHLH_dom"/>
</dbReference>
<feature type="region of interest" description="Disordered" evidence="3">
    <location>
        <begin position="16"/>
        <end position="54"/>
    </location>
</feature>
<dbReference type="CDD" id="cd11400">
    <property type="entry name" value="bHLHzip_Myc"/>
    <property type="match status" value="1"/>
</dbReference>
<dbReference type="Gene3D" id="4.10.280.10">
    <property type="entry name" value="Helix-loop-helix DNA-binding domain"/>
    <property type="match status" value="1"/>
</dbReference>
<dbReference type="SUPFAM" id="SSF47459">
    <property type="entry name" value="HLH, helix-loop-helix DNA-binding domain"/>
    <property type="match status" value="1"/>
</dbReference>
<dbReference type="PROSITE" id="PS50888">
    <property type="entry name" value="BHLH"/>
    <property type="match status" value="1"/>
</dbReference>
<feature type="compositionally biased region" description="Low complexity" evidence="3">
    <location>
        <begin position="127"/>
        <end position="140"/>
    </location>
</feature>
<dbReference type="Pfam" id="PF00010">
    <property type="entry name" value="HLH"/>
    <property type="match status" value="1"/>
</dbReference>
<evidence type="ECO:0000256" key="3">
    <source>
        <dbReference type="SAM" id="MobiDB-lite"/>
    </source>
</evidence>
<dbReference type="SMART" id="SM00353">
    <property type="entry name" value="HLH"/>
    <property type="match status" value="1"/>
</dbReference>
<dbReference type="GO" id="GO:0003677">
    <property type="term" value="F:DNA binding"/>
    <property type="evidence" value="ECO:0007669"/>
    <property type="project" value="UniProtKB-KW"/>
</dbReference>
<feature type="region of interest" description="Disordered" evidence="3">
    <location>
        <begin position="108"/>
        <end position="176"/>
    </location>
</feature>
<reference evidence="5 6" key="1">
    <citation type="journal article" date="2019" name="Commun. Biol.">
        <title>The bagworm genome reveals a unique fibroin gene that provides high tensile strength.</title>
        <authorList>
            <person name="Kono N."/>
            <person name="Nakamura H."/>
            <person name="Ohtoshi R."/>
            <person name="Tomita M."/>
            <person name="Numata K."/>
            <person name="Arakawa K."/>
        </authorList>
    </citation>
    <scope>NUCLEOTIDE SEQUENCE [LARGE SCALE GENOMIC DNA]</scope>
</reference>
<feature type="coiled-coil region" evidence="2">
    <location>
        <begin position="214"/>
        <end position="241"/>
    </location>
</feature>
<name>A0A4C1V361_EUMVA</name>
<evidence type="ECO:0000313" key="5">
    <source>
        <dbReference type="EMBL" id="GBP32989.1"/>
    </source>
</evidence>
<protein>
    <submittedName>
        <fullName evidence="5">Myc protein</fullName>
    </submittedName>
</protein>
<feature type="compositionally biased region" description="Basic residues" evidence="3">
    <location>
        <begin position="253"/>
        <end position="263"/>
    </location>
</feature>